<feature type="compositionally biased region" description="Pro residues" evidence="1">
    <location>
        <begin position="11"/>
        <end position="61"/>
    </location>
</feature>
<keyword evidence="2" id="KW-0472">Membrane</keyword>
<evidence type="ECO:0000313" key="5">
    <source>
        <dbReference type="Proteomes" id="UP000183585"/>
    </source>
</evidence>
<accession>A0A1C5AF34</accession>
<reference evidence="5" key="1">
    <citation type="submission" date="2016-06" db="EMBL/GenBank/DDBJ databases">
        <authorList>
            <person name="Varghese N."/>
            <person name="Submissions Spin"/>
        </authorList>
    </citation>
    <scope>NUCLEOTIDE SEQUENCE [LARGE SCALE GENOMIC DNA]</scope>
    <source>
        <strain evidence="5">DSM 43168</strain>
    </source>
</reference>
<organism evidence="4 5">
    <name type="scientific">Micromonospora carbonacea</name>
    <dbReference type="NCBI Taxonomy" id="47853"/>
    <lineage>
        <taxon>Bacteria</taxon>
        <taxon>Bacillati</taxon>
        <taxon>Actinomycetota</taxon>
        <taxon>Actinomycetes</taxon>
        <taxon>Micromonosporales</taxon>
        <taxon>Micromonosporaceae</taxon>
        <taxon>Micromonospora</taxon>
    </lineage>
</organism>
<dbReference type="Pfam" id="PF13828">
    <property type="entry name" value="DUF4190"/>
    <property type="match status" value="1"/>
</dbReference>
<feature type="domain" description="DUF4190" evidence="3">
    <location>
        <begin position="69"/>
        <end position="123"/>
    </location>
</feature>
<evidence type="ECO:0000313" key="4">
    <source>
        <dbReference type="EMBL" id="SCF43820.1"/>
    </source>
</evidence>
<dbReference type="RefSeq" id="WP_074477059.1">
    <property type="nucleotide sequence ID" value="NZ_FMCT01000012.1"/>
</dbReference>
<dbReference type="EMBL" id="FMCT01000012">
    <property type="protein sequence ID" value="SCF43820.1"/>
    <property type="molecule type" value="Genomic_DNA"/>
</dbReference>
<keyword evidence="2" id="KW-0812">Transmembrane</keyword>
<name>A0A1C5AF34_9ACTN</name>
<feature type="transmembrane region" description="Helical" evidence="2">
    <location>
        <begin position="112"/>
        <end position="134"/>
    </location>
</feature>
<keyword evidence="5" id="KW-1185">Reference proteome</keyword>
<evidence type="ECO:0000256" key="2">
    <source>
        <dbReference type="SAM" id="Phobius"/>
    </source>
</evidence>
<dbReference type="STRING" id="47853.TK50_05475"/>
<gene>
    <name evidence="4" type="ORF">GA0070563_112292</name>
</gene>
<feature type="transmembrane region" description="Helical" evidence="2">
    <location>
        <begin position="69"/>
        <end position="91"/>
    </location>
</feature>
<dbReference type="Proteomes" id="UP000183585">
    <property type="component" value="Unassembled WGS sequence"/>
</dbReference>
<proteinExistence type="predicted"/>
<feature type="region of interest" description="Disordered" evidence="1">
    <location>
        <begin position="1"/>
        <end position="64"/>
    </location>
</feature>
<evidence type="ECO:0000256" key="1">
    <source>
        <dbReference type="SAM" id="MobiDB-lite"/>
    </source>
</evidence>
<protein>
    <recommendedName>
        <fullName evidence="3">DUF4190 domain-containing protein</fullName>
    </recommendedName>
</protein>
<dbReference type="AlphaFoldDB" id="A0A1C5AF34"/>
<evidence type="ECO:0000259" key="3">
    <source>
        <dbReference type="Pfam" id="PF13828"/>
    </source>
</evidence>
<sequence length="144" mass="15269">MSYPPREPDEPPSPYEPPPPPGQHEPPSPYEPPQPAQYGAPPPAYGQYGPPPGQGQYPPPAGQGRGTNVLAVLSLVFAFVFAPAGIVLGHLAKRQIRRTGEDGDQLATWGLILSYVFTVIGLIACCGWLGLVFWGGSTDGSSYN</sequence>
<dbReference type="InterPro" id="IPR025241">
    <property type="entry name" value="DUF4190"/>
</dbReference>
<keyword evidence="2" id="KW-1133">Transmembrane helix</keyword>